<feature type="domain" description="Nucleoporin Nup133/Nup155-like N-terminal" evidence="18">
    <location>
        <begin position="72"/>
        <end position="418"/>
    </location>
</feature>
<dbReference type="Gene3D" id="1.25.40.700">
    <property type="match status" value="1"/>
</dbReference>
<reference evidence="19" key="2">
    <citation type="submission" date="2025-09" db="UniProtKB">
        <authorList>
            <consortium name="Ensembl"/>
        </authorList>
    </citation>
    <scope>IDENTIFICATION</scope>
</reference>
<evidence type="ECO:0000256" key="15">
    <source>
        <dbReference type="ARBA" id="ARBA00068592"/>
    </source>
</evidence>
<dbReference type="FunFam" id="2.130.10.10:FF:000238">
    <property type="entry name" value="Nuclear pore complex protein Nup133"/>
    <property type="match status" value="1"/>
</dbReference>
<dbReference type="GO" id="GO:0048731">
    <property type="term" value="P:system development"/>
    <property type="evidence" value="ECO:0007669"/>
    <property type="project" value="UniProtKB-ARBA"/>
</dbReference>
<evidence type="ECO:0000256" key="4">
    <source>
        <dbReference type="ARBA" id="ARBA00022448"/>
    </source>
</evidence>
<evidence type="ECO:0000256" key="2">
    <source>
        <dbReference type="ARBA" id="ARBA00004629"/>
    </source>
</evidence>
<dbReference type="AlphaFoldDB" id="A0A8C1NCG3"/>
<keyword evidence="20" id="KW-1185">Reference proteome</keyword>
<comment type="similarity">
    <text evidence="3">Belongs to the nucleoporin Nup133 family.</text>
</comment>
<evidence type="ECO:0000256" key="14">
    <source>
        <dbReference type="ARBA" id="ARBA00061981"/>
    </source>
</evidence>
<name>A0A8C1NCG3_CYPCA</name>
<dbReference type="GO" id="GO:0031080">
    <property type="term" value="C:nuclear pore outer ring"/>
    <property type="evidence" value="ECO:0007669"/>
    <property type="project" value="TreeGrafter"/>
</dbReference>
<dbReference type="InterPro" id="IPR015943">
    <property type="entry name" value="WD40/YVTN_repeat-like_dom_sf"/>
</dbReference>
<proteinExistence type="inferred from homology"/>
<evidence type="ECO:0000256" key="10">
    <source>
        <dbReference type="ARBA" id="ARBA00023132"/>
    </source>
</evidence>
<comment type="subunit">
    <text evidence="14">Forms part of the Nup160 subcomplex in the nuclear pore which is composed of NUP160, NUP133, NUP107 and Nup96. This complex plays a role in RNA export and in tethering Nup98 and NUP153 to the nucleus.</text>
</comment>
<keyword evidence="10" id="KW-0906">Nuclear pore complex</keyword>
<evidence type="ECO:0000256" key="1">
    <source>
        <dbReference type="ARBA" id="ARBA00004567"/>
    </source>
</evidence>
<dbReference type="GO" id="GO:0017056">
    <property type="term" value="F:structural constituent of nuclear pore"/>
    <property type="evidence" value="ECO:0007669"/>
    <property type="project" value="InterPro"/>
</dbReference>
<keyword evidence="8" id="KW-0653">Protein transport</keyword>
<dbReference type="Ensembl" id="ENSCCRT00010098912.1">
    <property type="protein sequence ID" value="ENSCCRP00010089200.1"/>
    <property type="gene ID" value="ENSCCRG00010038873.1"/>
</dbReference>
<dbReference type="InterPro" id="IPR014908">
    <property type="entry name" value="Nucleoporin_Nup133/Nup155_N"/>
</dbReference>
<feature type="region of interest" description="Disordered" evidence="16">
    <location>
        <begin position="6"/>
        <end position="31"/>
    </location>
</feature>
<dbReference type="PANTHER" id="PTHR13405">
    <property type="entry name" value="NUCLEAR PORE COMPLEX PROTEIN NUP133"/>
    <property type="match status" value="1"/>
</dbReference>
<dbReference type="GO" id="GO:0006606">
    <property type="term" value="P:protein import into nucleus"/>
    <property type="evidence" value="ECO:0007669"/>
    <property type="project" value="TreeGrafter"/>
</dbReference>
<evidence type="ECO:0000256" key="3">
    <source>
        <dbReference type="ARBA" id="ARBA00005569"/>
    </source>
</evidence>
<protein>
    <recommendedName>
        <fullName evidence="15">Nuclear pore complex protein Nup133</fullName>
    </recommendedName>
</protein>
<keyword evidence="5" id="KW-0158">Chromosome</keyword>
<dbReference type="Pfam" id="PF03177">
    <property type="entry name" value="Nucleoporin_C"/>
    <property type="match status" value="1"/>
</dbReference>
<dbReference type="Pfam" id="PF08801">
    <property type="entry name" value="Nucleoporin_N"/>
    <property type="match status" value="1"/>
</dbReference>
<evidence type="ECO:0000256" key="16">
    <source>
        <dbReference type="SAM" id="MobiDB-lite"/>
    </source>
</evidence>
<keyword evidence="6" id="KW-0509">mRNA transport</keyword>
<evidence type="ECO:0000256" key="12">
    <source>
        <dbReference type="ARBA" id="ARBA00023328"/>
    </source>
</evidence>
<keyword evidence="7" id="KW-0995">Kinetochore</keyword>
<dbReference type="InterPro" id="IPR037624">
    <property type="entry name" value="Nup133-like"/>
</dbReference>
<accession>A0A8C1NCG3</accession>
<gene>
    <name evidence="19" type="primary">LOC109057759</name>
</gene>
<evidence type="ECO:0000256" key="11">
    <source>
        <dbReference type="ARBA" id="ARBA00023242"/>
    </source>
</evidence>
<evidence type="ECO:0000313" key="20">
    <source>
        <dbReference type="Proteomes" id="UP000694427"/>
    </source>
</evidence>
<evidence type="ECO:0000256" key="13">
    <source>
        <dbReference type="ARBA" id="ARBA00055775"/>
    </source>
</evidence>
<evidence type="ECO:0000259" key="18">
    <source>
        <dbReference type="Pfam" id="PF08801"/>
    </source>
</evidence>
<dbReference type="GO" id="GO:0000972">
    <property type="term" value="P:transcription-dependent tethering of RNA polymerase II gene DNA at nuclear periphery"/>
    <property type="evidence" value="ECO:0007669"/>
    <property type="project" value="TreeGrafter"/>
</dbReference>
<evidence type="ECO:0000256" key="8">
    <source>
        <dbReference type="ARBA" id="ARBA00022927"/>
    </source>
</evidence>
<evidence type="ECO:0000256" key="7">
    <source>
        <dbReference type="ARBA" id="ARBA00022838"/>
    </source>
</evidence>
<dbReference type="GO" id="GO:0048513">
    <property type="term" value="P:animal organ development"/>
    <property type="evidence" value="ECO:0007669"/>
    <property type="project" value="UniProtKB-ARBA"/>
</dbReference>
<keyword evidence="11" id="KW-0539">Nucleus</keyword>
<dbReference type="PANTHER" id="PTHR13405:SF11">
    <property type="entry name" value="NUCLEAR PORE COMPLEX PROTEIN NUP133"/>
    <property type="match status" value="1"/>
</dbReference>
<dbReference type="SUPFAM" id="SSF117289">
    <property type="entry name" value="Nucleoporin domain"/>
    <property type="match status" value="1"/>
</dbReference>
<keyword evidence="9" id="KW-0811">Translocation</keyword>
<dbReference type="Gene3D" id="1.20.58.1380">
    <property type="match status" value="1"/>
</dbReference>
<evidence type="ECO:0000256" key="9">
    <source>
        <dbReference type="ARBA" id="ARBA00023010"/>
    </source>
</evidence>
<dbReference type="FunFam" id="1.25.40.700:FF:000001">
    <property type="entry name" value="Nuclear pore complex protein"/>
    <property type="match status" value="1"/>
</dbReference>
<comment type="function">
    <text evidence="13">Involved in poly(A)+ RNA transport. Involved in nephrogenesis.</text>
</comment>
<evidence type="ECO:0000259" key="17">
    <source>
        <dbReference type="Pfam" id="PF03177"/>
    </source>
</evidence>
<dbReference type="Proteomes" id="UP000694427">
    <property type="component" value="Unplaced"/>
</dbReference>
<keyword evidence="12" id="KW-0137">Centromere</keyword>
<comment type="subcellular location">
    <subcellularLocation>
        <location evidence="2">Chromosome</location>
        <location evidence="2">Centromere</location>
        <location evidence="2">Kinetochore</location>
    </subcellularLocation>
    <subcellularLocation>
        <location evidence="1">Nucleus</location>
        <location evidence="1">Nuclear pore complex</location>
    </subcellularLocation>
</comment>
<reference evidence="19" key="1">
    <citation type="submission" date="2025-08" db="UniProtKB">
        <authorList>
            <consortium name="Ensembl"/>
        </authorList>
    </citation>
    <scope>IDENTIFICATION</scope>
</reference>
<feature type="domain" description="Nucleoporin Nup133/Nup155-like C-terminal" evidence="17">
    <location>
        <begin position="807"/>
        <end position="977"/>
    </location>
</feature>
<organism evidence="19 20">
    <name type="scientific">Cyprinus carpio</name>
    <name type="common">Common carp</name>
    <dbReference type="NCBI Taxonomy" id="7962"/>
    <lineage>
        <taxon>Eukaryota</taxon>
        <taxon>Metazoa</taxon>
        <taxon>Chordata</taxon>
        <taxon>Craniata</taxon>
        <taxon>Vertebrata</taxon>
        <taxon>Euteleostomi</taxon>
        <taxon>Actinopterygii</taxon>
        <taxon>Neopterygii</taxon>
        <taxon>Teleostei</taxon>
        <taxon>Ostariophysi</taxon>
        <taxon>Cypriniformes</taxon>
        <taxon>Cyprinidae</taxon>
        <taxon>Cyprininae</taxon>
        <taxon>Cyprinus</taxon>
    </lineage>
</organism>
<evidence type="ECO:0000256" key="5">
    <source>
        <dbReference type="ARBA" id="ARBA00022454"/>
    </source>
</evidence>
<dbReference type="GO" id="GO:0016973">
    <property type="term" value="P:poly(A)+ mRNA export from nucleus"/>
    <property type="evidence" value="ECO:0007669"/>
    <property type="project" value="TreeGrafter"/>
</dbReference>
<dbReference type="GO" id="GO:0000776">
    <property type="term" value="C:kinetochore"/>
    <property type="evidence" value="ECO:0007669"/>
    <property type="project" value="UniProtKB-KW"/>
</dbReference>
<dbReference type="InterPro" id="IPR007187">
    <property type="entry name" value="Nucleoporin_Nup133/Nup155_C"/>
</dbReference>
<dbReference type="Gene3D" id="2.130.10.10">
    <property type="entry name" value="YVTN repeat-like/Quinoprotein amine dehydrogenase"/>
    <property type="match status" value="1"/>
</dbReference>
<sequence length="1118" mass="124530">CRLIMFTPRGTPSSGRRQAPRTGGRKSVSAAQPGLLFSPRRSAVTARSTPTRVQGHAALDSHHFDIQTFGSSLPVKVMEALTMADVDDQISVKVEASGWAWMVCGEQLIIWKVSQTSLSVCKDLQLPSSEFAYSADLISITSSRPLDSAPIQVRSSLALAVSPDGSARFWPSLAHDGTYTETSLDFAGNVCNYVFLLLFQGGSFIVSSYRGHLLRLTPDSSGKLQQRPVQQGQGMLSGIGRRVSSLFGIRGQPADITVSTVFSVLWVKETGCLYSLSSCGLSKWEVDENSETQVLSWSTNQIITDSITDAIWDSESNYSEIKKGVNVSYLDMQYTGLVVLAAAWHPGDTPCVAYFCLVTLAESIAPSPDLLTVEVTKYNPPFQSEEELQKTRVVLPEPSSPAAYLYNEELVFTCSTGAGRGGLAEEKISFSSPGDRIRGGGVCAGLPVFFSQNSGLVAVLARESASLLPETMEDSLCTSVAGPETPPKIDSVAQEDKTKLLKQAFLQFCRHDLVGAQSMVDELFPSDGEGSAELDAVVTQIDLDLVDDYPACDPRWAESVPDEGAGFTLTSLILLHQLEDKMKAHRCLMDFLLQTGLLDRLASTMVRMSPMATRLLLCEHAEKLSAAIVLKNHHAKHPELVNTAILSALKKSNTDILTNLTPADVFFREVSQISSIFECLLDEEEKALKEHSDAARWAEVVLNVNDIVKDMLQAAAQYRETKASLYRAPENCGPEPEYIPWTASGGAGGVRTVITRQHELILRVAYPHADVELRGMLSEQLVALLDSLLSGYVAQLTSLRRAGQQERYVTLENEYTQKRSELLAPLLELGQHQWVAALAEKYCDFDILVQLCERTENQSRLQQYMVKFADQNFADFLFRWYMEKGKRGKLLSQPIATHQQLASFLQAHDHLSWLHDIHVQDYQRAHRTLYSQANMETRYFSKKKTLLALSKLTALASDMPENKKQMMHQERFQLHQETLPKQLLDEKQLNPDSMPLLSPRNLINLYICDENRGANEYDFKKALDLLEYLEEVSVNNMLKSSFSTWSSSDDNDDPLEAARDSTFVKILQKLIQEGVSLQSYLPDVKDLLQEDELESLKSKPYFEFLLRANYEHYQKAQI</sequence>
<keyword evidence="4" id="KW-0813">Transport</keyword>
<evidence type="ECO:0000256" key="6">
    <source>
        <dbReference type="ARBA" id="ARBA00022816"/>
    </source>
</evidence>
<evidence type="ECO:0000313" key="19">
    <source>
        <dbReference type="Ensembl" id="ENSCCRP00010089200.1"/>
    </source>
</evidence>
<dbReference type="FunFam" id="1.20.58.1380:FF:000001">
    <property type="entry name" value="Nuclear pore complex protein Nup133"/>
    <property type="match status" value="1"/>
</dbReference>